<evidence type="ECO:0000313" key="16">
    <source>
        <dbReference type="EMBL" id="MBC1168922.1"/>
    </source>
</evidence>
<keyword evidence="8" id="KW-1015">Disulfide bond</keyword>
<dbReference type="AlphaFoldDB" id="A0A7G3A7I1"/>
<dbReference type="Gene3D" id="1.20.1070.10">
    <property type="entry name" value="Rhodopsin 7-helix transmembrane proteins"/>
    <property type="match status" value="1"/>
</dbReference>
<dbReference type="PROSITE" id="PS00237">
    <property type="entry name" value="G_PROTEIN_RECEP_F1_1"/>
    <property type="match status" value="1"/>
</dbReference>
<feature type="transmembrane region" description="Helical" evidence="14">
    <location>
        <begin position="6"/>
        <end position="27"/>
    </location>
</feature>
<evidence type="ECO:0000256" key="13">
    <source>
        <dbReference type="SAM" id="MobiDB-lite"/>
    </source>
</evidence>
<keyword evidence="4 12" id="KW-0812">Transmembrane</keyword>
<dbReference type="VEuPathDB" id="VectorBase:LLONM1_007304"/>
<reference evidence="16" key="1">
    <citation type="journal article" date="2020" name="BMC">
        <title>Leishmania infection induces a limited differential gene expression in the sand fly midgut.</title>
        <authorList>
            <person name="Coutinho-Abreu I.V."/>
            <person name="Serafim T.D."/>
            <person name="Meneses C."/>
            <person name="Kamhawi S."/>
            <person name="Oliveira F."/>
            <person name="Valenzuela J.G."/>
        </authorList>
    </citation>
    <scope>NUCLEOTIDE SEQUENCE</scope>
    <source>
        <strain evidence="16">Jacobina</strain>
        <tissue evidence="16">Midgut</tissue>
    </source>
</reference>
<dbReference type="Pfam" id="PF00001">
    <property type="entry name" value="7tm_1"/>
    <property type="match status" value="1"/>
</dbReference>
<feature type="domain" description="G-protein coupled receptors family 1 profile" evidence="15">
    <location>
        <begin position="19"/>
        <end position="290"/>
    </location>
</feature>
<dbReference type="PANTHER" id="PTHR24243:SF107">
    <property type="entry name" value="NEUROPEPTIDES CAPA RECEPTOR"/>
    <property type="match status" value="1"/>
</dbReference>
<dbReference type="PROSITE" id="PS50262">
    <property type="entry name" value="G_PROTEIN_RECEP_F1_2"/>
    <property type="match status" value="1"/>
</dbReference>
<feature type="compositionally biased region" description="Basic and acidic residues" evidence="13">
    <location>
        <begin position="449"/>
        <end position="463"/>
    </location>
</feature>
<evidence type="ECO:0000259" key="15">
    <source>
        <dbReference type="PROSITE" id="PS50262"/>
    </source>
</evidence>
<feature type="transmembrane region" description="Helical" evidence="14">
    <location>
        <begin position="173"/>
        <end position="193"/>
    </location>
</feature>
<evidence type="ECO:0000256" key="3">
    <source>
        <dbReference type="ARBA" id="ARBA00022475"/>
    </source>
</evidence>
<dbReference type="PRINTS" id="PR01565">
    <property type="entry name" value="NEUROMEDINUR"/>
</dbReference>
<keyword evidence="11 12" id="KW-0807">Transducer</keyword>
<evidence type="ECO:0000256" key="11">
    <source>
        <dbReference type="ARBA" id="ARBA00023224"/>
    </source>
</evidence>
<accession>A0A7G3A7I1</accession>
<keyword evidence="3" id="KW-1003">Cell membrane</keyword>
<feature type="transmembrane region" description="Helical" evidence="14">
    <location>
        <begin position="229"/>
        <end position="250"/>
    </location>
</feature>
<keyword evidence="6 12" id="KW-0297">G-protein coupled receptor</keyword>
<dbReference type="GO" id="GO:0005886">
    <property type="term" value="C:plasma membrane"/>
    <property type="evidence" value="ECO:0007669"/>
    <property type="project" value="UniProtKB-SubCell"/>
</dbReference>
<dbReference type="PRINTS" id="PR00237">
    <property type="entry name" value="GPCRRHODOPSN"/>
</dbReference>
<comment type="similarity">
    <text evidence="2 12">Belongs to the G-protein coupled receptor 1 family.</text>
</comment>
<evidence type="ECO:0000256" key="6">
    <source>
        <dbReference type="ARBA" id="ARBA00023040"/>
    </source>
</evidence>
<dbReference type="InterPro" id="IPR017452">
    <property type="entry name" value="GPCR_Rhodpsn_7TM"/>
</dbReference>
<evidence type="ECO:0000256" key="1">
    <source>
        <dbReference type="ARBA" id="ARBA00004651"/>
    </source>
</evidence>
<dbReference type="EMBL" id="GITU01000219">
    <property type="protein sequence ID" value="MBC1168922.1"/>
    <property type="molecule type" value="Transcribed_RNA"/>
</dbReference>
<dbReference type="GO" id="GO:0001607">
    <property type="term" value="F:neuromedin U receptor activity"/>
    <property type="evidence" value="ECO:0007669"/>
    <property type="project" value="InterPro"/>
</dbReference>
<dbReference type="SMART" id="SM01381">
    <property type="entry name" value="7TM_GPCR_Srsx"/>
    <property type="match status" value="1"/>
</dbReference>
<keyword evidence="10" id="KW-0325">Glycoprotein</keyword>
<evidence type="ECO:0000256" key="8">
    <source>
        <dbReference type="ARBA" id="ARBA00023157"/>
    </source>
</evidence>
<feature type="transmembrane region" description="Helical" evidence="14">
    <location>
        <begin position="39"/>
        <end position="58"/>
    </location>
</feature>
<dbReference type="CDD" id="cd15134">
    <property type="entry name" value="7tmA_capaR"/>
    <property type="match status" value="1"/>
</dbReference>
<keyword evidence="9 12" id="KW-0675">Receptor</keyword>
<dbReference type="PANTHER" id="PTHR24243">
    <property type="entry name" value="G-PROTEIN COUPLED RECEPTOR"/>
    <property type="match status" value="1"/>
</dbReference>
<dbReference type="SUPFAM" id="SSF81321">
    <property type="entry name" value="Family A G protein-coupled receptor-like"/>
    <property type="match status" value="1"/>
</dbReference>
<protein>
    <submittedName>
        <fullName evidence="16">Putative 7 transmembrane receptor</fullName>
    </submittedName>
</protein>
<proteinExistence type="inferred from homology"/>
<evidence type="ECO:0000256" key="14">
    <source>
        <dbReference type="SAM" id="Phobius"/>
    </source>
</evidence>
<evidence type="ECO:0000256" key="5">
    <source>
        <dbReference type="ARBA" id="ARBA00022989"/>
    </source>
</evidence>
<evidence type="ECO:0000256" key="9">
    <source>
        <dbReference type="ARBA" id="ARBA00023170"/>
    </source>
</evidence>
<evidence type="ECO:0000256" key="10">
    <source>
        <dbReference type="ARBA" id="ARBA00023180"/>
    </source>
</evidence>
<sequence>MALMVTILFMAIFVTGVIGNVIVCVVIVRHSSMHTATNYYLFSLAVSDLIFLLVGLPYEMSLLWHQYPYQLGIVFCKLRAFVSEASTYVSVLTIVAFTMERFLAICHPLHLYTMSGFKRAVRIIGALWVVSFLSAVPFGIFTKIDYIDYPPDNSTILDSAFCAMLENPEGFPLWELSTCIFFVVPMVVIVVLYTRIGLRIRSRTRHTVALGVQQGSVHNESRQTQSRKAIIRMLAAVVITFFVCWVPFHAQRLLFLYGRNWDYFEIVNEWLFLSGGMLYYISCTINPILYNVMSHRYRIAFKETLCGRKASYFHNNGFSTDHSSFRETTIVGGCESSHLIRVRSLMPSKRYSRYKESRKRFSSSVKWKERLDVGEAIKEEKNPQELSQKSDVVVVIGNSINGRPKCYATAVSSVTPNTDSTEAGGFVDGVEKTSPLGQPLLSTSNGSHRNTDREPEERDETRI</sequence>
<dbReference type="InterPro" id="IPR000276">
    <property type="entry name" value="GPCR_Rhodpsn"/>
</dbReference>
<name>A0A7G3A7I1_LUTLO</name>
<evidence type="ECO:0000256" key="12">
    <source>
        <dbReference type="RuleBase" id="RU000688"/>
    </source>
</evidence>
<dbReference type="InterPro" id="IPR005390">
    <property type="entry name" value="NeuromedU_rcpt"/>
</dbReference>
<feature type="region of interest" description="Disordered" evidence="13">
    <location>
        <begin position="414"/>
        <end position="463"/>
    </location>
</feature>
<keyword evidence="5 14" id="KW-1133">Transmembrane helix</keyword>
<organism evidence="16">
    <name type="scientific">Lutzomyia longipalpis</name>
    <name type="common">Sand fly</name>
    <dbReference type="NCBI Taxonomy" id="7200"/>
    <lineage>
        <taxon>Eukaryota</taxon>
        <taxon>Metazoa</taxon>
        <taxon>Ecdysozoa</taxon>
        <taxon>Arthropoda</taxon>
        <taxon>Hexapoda</taxon>
        <taxon>Insecta</taxon>
        <taxon>Pterygota</taxon>
        <taxon>Neoptera</taxon>
        <taxon>Endopterygota</taxon>
        <taxon>Diptera</taxon>
        <taxon>Nematocera</taxon>
        <taxon>Psychodoidea</taxon>
        <taxon>Psychodidae</taxon>
        <taxon>Lutzomyia</taxon>
        <taxon>Lutzomyia</taxon>
    </lineage>
</organism>
<evidence type="ECO:0000256" key="2">
    <source>
        <dbReference type="ARBA" id="ARBA00010663"/>
    </source>
</evidence>
<feature type="transmembrane region" description="Helical" evidence="14">
    <location>
        <begin position="270"/>
        <end position="292"/>
    </location>
</feature>
<evidence type="ECO:0000256" key="7">
    <source>
        <dbReference type="ARBA" id="ARBA00023136"/>
    </source>
</evidence>
<keyword evidence="7 14" id="KW-0472">Membrane</keyword>
<feature type="transmembrane region" description="Helical" evidence="14">
    <location>
        <begin position="78"/>
        <end position="99"/>
    </location>
</feature>
<comment type="subcellular location">
    <subcellularLocation>
        <location evidence="1">Cell membrane</location>
        <topology evidence="1">Multi-pass membrane protein</topology>
    </subcellularLocation>
</comment>
<feature type="transmembrane region" description="Helical" evidence="14">
    <location>
        <begin position="120"/>
        <end position="141"/>
    </location>
</feature>
<evidence type="ECO:0000256" key="4">
    <source>
        <dbReference type="ARBA" id="ARBA00022692"/>
    </source>
</evidence>